<organism evidence="3 4">
    <name type="scientific">Candidatus Choladousia intestinavium</name>
    <dbReference type="NCBI Taxonomy" id="2840727"/>
    <lineage>
        <taxon>Bacteria</taxon>
        <taxon>Bacillati</taxon>
        <taxon>Bacillota</taxon>
        <taxon>Clostridia</taxon>
        <taxon>Lachnospirales</taxon>
        <taxon>Lachnospiraceae</taxon>
        <taxon>Lachnospiraceae incertae sedis</taxon>
        <taxon>Candidatus Choladousia</taxon>
    </lineage>
</organism>
<dbReference type="Gene3D" id="2.70.70.10">
    <property type="entry name" value="Glucose Permease (Domain IIA)"/>
    <property type="match status" value="1"/>
</dbReference>
<dbReference type="AlphaFoldDB" id="A0A9D1AB50"/>
<evidence type="ECO:0000256" key="1">
    <source>
        <dbReference type="SAM" id="MobiDB-lite"/>
    </source>
</evidence>
<dbReference type="SUPFAM" id="SSF51261">
    <property type="entry name" value="Duplicated hybrid motif"/>
    <property type="match status" value="1"/>
</dbReference>
<proteinExistence type="predicted"/>
<dbReference type="InterPro" id="IPR016047">
    <property type="entry name" value="M23ase_b-sheet_dom"/>
</dbReference>
<dbReference type="GO" id="GO:0004222">
    <property type="term" value="F:metalloendopeptidase activity"/>
    <property type="evidence" value="ECO:0007669"/>
    <property type="project" value="TreeGrafter"/>
</dbReference>
<evidence type="ECO:0000313" key="3">
    <source>
        <dbReference type="EMBL" id="HIR12998.1"/>
    </source>
</evidence>
<feature type="region of interest" description="Disordered" evidence="1">
    <location>
        <begin position="37"/>
        <end position="161"/>
    </location>
</feature>
<dbReference type="PANTHER" id="PTHR21666:SF270">
    <property type="entry name" value="MUREIN HYDROLASE ACTIVATOR ENVC"/>
    <property type="match status" value="1"/>
</dbReference>
<dbReference type="PANTHER" id="PTHR21666">
    <property type="entry name" value="PEPTIDASE-RELATED"/>
    <property type="match status" value="1"/>
</dbReference>
<name>A0A9D1AB50_9FIRM</name>
<accession>A0A9D1AB50</accession>
<sequence length="311" mass="33784">MDKRGFRNLWNGRGRMWTFGLCLAGVLVLGSIVAVDRSQRREDSEPETEYEQTAYLETEMTPEELASVNDTVTDLTEEETPEEAEVSAAGEAAPEEGTSEKVMEEQEAAAIQEPVQTGEDAAEDTAAIQEKTGETQTEELQVSEDPEASQEASQEASSGQVISEQALLDQGIAFDESASLLWPAAGTILIDYSMDGSVYFDTLNQYKYNPALIISSEAGNKVLASARGIVESIGTDEETGTTLVLNIGNGYKLTYGQLKDVAAAQGDVVEAGDLLGYVSEPTKYYSEEGSNLYFKMTHQDEAVDPVLYFEE</sequence>
<evidence type="ECO:0000259" key="2">
    <source>
        <dbReference type="Pfam" id="PF01551"/>
    </source>
</evidence>
<protein>
    <submittedName>
        <fullName evidence="3">Peptidoglycan DD-metalloendopeptidase family protein</fullName>
    </submittedName>
</protein>
<feature type="compositionally biased region" description="Acidic residues" evidence="1">
    <location>
        <begin position="75"/>
        <end position="85"/>
    </location>
</feature>
<feature type="compositionally biased region" description="Low complexity" evidence="1">
    <location>
        <begin position="86"/>
        <end position="96"/>
    </location>
</feature>
<dbReference type="InterPro" id="IPR011055">
    <property type="entry name" value="Dup_hybrid_motif"/>
</dbReference>
<dbReference type="InterPro" id="IPR050570">
    <property type="entry name" value="Cell_wall_metabolism_enzyme"/>
</dbReference>
<comment type="caution">
    <text evidence="3">The sequence shown here is derived from an EMBL/GenBank/DDBJ whole genome shotgun (WGS) entry which is preliminary data.</text>
</comment>
<feature type="compositionally biased region" description="Low complexity" evidence="1">
    <location>
        <begin position="149"/>
        <end position="160"/>
    </location>
</feature>
<dbReference type="Pfam" id="PF01551">
    <property type="entry name" value="Peptidase_M23"/>
    <property type="match status" value="1"/>
</dbReference>
<gene>
    <name evidence="3" type="ORF">IAB31_03630</name>
</gene>
<feature type="domain" description="M23ase beta-sheet core" evidence="2">
    <location>
        <begin position="212"/>
        <end position="305"/>
    </location>
</feature>
<dbReference type="EMBL" id="DVGK01000043">
    <property type="protein sequence ID" value="HIR12998.1"/>
    <property type="molecule type" value="Genomic_DNA"/>
</dbReference>
<reference evidence="3" key="1">
    <citation type="submission" date="2020-10" db="EMBL/GenBank/DDBJ databases">
        <authorList>
            <person name="Gilroy R."/>
        </authorList>
    </citation>
    <scope>NUCLEOTIDE SEQUENCE</scope>
    <source>
        <strain evidence="3">ChiSjej4B22-8148</strain>
    </source>
</reference>
<reference evidence="3" key="2">
    <citation type="journal article" date="2021" name="PeerJ">
        <title>Extensive microbial diversity within the chicken gut microbiome revealed by metagenomics and culture.</title>
        <authorList>
            <person name="Gilroy R."/>
            <person name="Ravi A."/>
            <person name="Getino M."/>
            <person name="Pursley I."/>
            <person name="Horton D.L."/>
            <person name="Alikhan N.F."/>
            <person name="Baker D."/>
            <person name="Gharbi K."/>
            <person name="Hall N."/>
            <person name="Watson M."/>
            <person name="Adriaenssens E.M."/>
            <person name="Foster-Nyarko E."/>
            <person name="Jarju S."/>
            <person name="Secka A."/>
            <person name="Antonio M."/>
            <person name="Oren A."/>
            <person name="Chaudhuri R.R."/>
            <person name="La Ragione R."/>
            <person name="Hildebrand F."/>
            <person name="Pallen M.J."/>
        </authorList>
    </citation>
    <scope>NUCLEOTIDE SEQUENCE</scope>
    <source>
        <strain evidence="3">ChiSjej4B22-8148</strain>
    </source>
</reference>
<evidence type="ECO:0000313" key="4">
    <source>
        <dbReference type="Proteomes" id="UP000886757"/>
    </source>
</evidence>
<dbReference type="Proteomes" id="UP000886757">
    <property type="component" value="Unassembled WGS sequence"/>
</dbReference>
<dbReference type="CDD" id="cd12797">
    <property type="entry name" value="M23_peptidase"/>
    <property type="match status" value="1"/>
</dbReference>